<evidence type="ECO:0000313" key="2">
    <source>
        <dbReference type="Proteomes" id="UP000251721"/>
    </source>
</evidence>
<sequence length="73" mass="8332">MSAAASDSGIKQVFLPSLMLLLSGLLRRDNQHLTRIDFVGMGQHRFIGFKKCVDTHWPSHTSLLRLRSECHRI</sequence>
<dbReference type="Proteomes" id="UP000251721">
    <property type="component" value="Unassembled WGS sequence"/>
</dbReference>
<protein>
    <submittedName>
        <fullName evidence="1">Uncharacterized protein</fullName>
    </submittedName>
</protein>
<dbReference type="EMBL" id="UAWQ01000014">
    <property type="protein sequence ID" value="SQC43201.1"/>
    <property type="molecule type" value="Genomic_DNA"/>
</dbReference>
<gene>
    <name evidence="1" type="ORF">NCTC13465_01682</name>
</gene>
<reference evidence="1 2" key="1">
    <citation type="submission" date="2018-06" db="EMBL/GenBank/DDBJ databases">
        <authorList>
            <consortium name="Pathogen Informatics"/>
            <person name="Doyle S."/>
        </authorList>
    </citation>
    <scope>NUCLEOTIDE SEQUENCE [LARGE SCALE GENOMIC DNA]</scope>
    <source>
        <strain evidence="1 2">NCTC13465</strain>
    </source>
</reference>
<proteinExistence type="predicted"/>
<name>A0A2X3F400_KLEPN</name>
<dbReference type="AlphaFoldDB" id="A0A2X3F400"/>
<organism evidence="1 2">
    <name type="scientific">Klebsiella pneumoniae</name>
    <dbReference type="NCBI Taxonomy" id="573"/>
    <lineage>
        <taxon>Bacteria</taxon>
        <taxon>Pseudomonadati</taxon>
        <taxon>Pseudomonadota</taxon>
        <taxon>Gammaproteobacteria</taxon>
        <taxon>Enterobacterales</taxon>
        <taxon>Enterobacteriaceae</taxon>
        <taxon>Klebsiella/Raoultella group</taxon>
        <taxon>Klebsiella</taxon>
        <taxon>Klebsiella pneumoniae complex</taxon>
    </lineage>
</organism>
<evidence type="ECO:0000313" key="1">
    <source>
        <dbReference type="EMBL" id="SQC43201.1"/>
    </source>
</evidence>
<accession>A0A2X3F400</accession>